<keyword evidence="2" id="KW-1185">Reference proteome</keyword>
<evidence type="ECO:0000313" key="1">
    <source>
        <dbReference type="EMBL" id="CAF1154972.1"/>
    </source>
</evidence>
<comment type="caution">
    <text evidence="1">The sequence shown here is derived from an EMBL/GenBank/DDBJ whole genome shotgun (WGS) entry which is preliminary data.</text>
</comment>
<proteinExistence type="predicted"/>
<organism evidence="1 2">
    <name type="scientific">Brachionus calyciflorus</name>
    <dbReference type="NCBI Taxonomy" id="104777"/>
    <lineage>
        <taxon>Eukaryota</taxon>
        <taxon>Metazoa</taxon>
        <taxon>Spiralia</taxon>
        <taxon>Gnathifera</taxon>
        <taxon>Rotifera</taxon>
        <taxon>Eurotatoria</taxon>
        <taxon>Monogononta</taxon>
        <taxon>Pseudotrocha</taxon>
        <taxon>Ploima</taxon>
        <taxon>Brachionidae</taxon>
        <taxon>Brachionus</taxon>
    </lineage>
</organism>
<dbReference type="Proteomes" id="UP000663879">
    <property type="component" value="Unassembled WGS sequence"/>
</dbReference>
<dbReference type="AlphaFoldDB" id="A0A814T5N1"/>
<sequence length="19" mass="1960">MNLTVYSGQITAILGHNGA</sequence>
<evidence type="ECO:0000313" key="2">
    <source>
        <dbReference type="Proteomes" id="UP000663879"/>
    </source>
</evidence>
<feature type="non-terminal residue" evidence="1">
    <location>
        <position position="19"/>
    </location>
</feature>
<reference evidence="1" key="1">
    <citation type="submission" date="2021-02" db="EMBL/GenBank/DDBJ databases">
        <authorList>
            <person name="Nowell W R."/>
        </authorList>
    </citation>
    <scope>NUCLEOTIDE SEQUENCE</scope>
    <source>
        <strain evidence="1">Ploen Becks lab</strain>
    </source>
</reference>
<accession>A0A814T5N1</accession>
<protein>
    <submittedName>
        <fullName evidence="1">Uncharacterized protein</fullName>
    </submittedName>
</protein>
<name>A0A814T5N1_9BILA</name>
<gene>
    <name evidence="1" type="ORF">OXX778_LOCUS23430</name>
</gene>
<dbReference type="EMBL" id="CAJNOC010012690">
    <property type="protein sequence ID" value="CAF1154972.1"/>
    <property type="molecule type" value="Genomic_DNA"/>
</dbReference>